<feature type="transmembrane region" description="Helical" evidence="2">
    <location>
        <begin position="142"/>
        <end position="165"/>
    </location>
</feature>
<comment type="caution">
    <text evidence="4">The sequence shown here is derived from an EMBL/GenBank/DDBJ whole genome shotgun (WGS) entry which is preliminary data.</text>
</comment>
<name>A0A939QCY2_9MICO</name>
<keyword evidence="2" id="KW-0472">Membrane</keyword>
<keyword evidence="5" id="KW-1185">Reference proteome</keyword>
<feature type="transmembrane region" description="Helical" evidence="2">
    <location>
        <begin position="690"/>
        <end position="711"/>
    </location>
</feature>
<dbReference type="InterPro" id="IPR038765">
    <property type="entry name" value="Papain-like_cys_pep_sf"/>
</dbReference>
<accession>A0A939QCY2</accession>
<keyword evidence="2" id="KW-1133">Transmembrane helix</keyword>
<dbReference type="RefSeq" id="WP_208235973.1">
    <property type="nucleotide sequence ID" value="NZ_BAAAQU010000001.1"/>
</dbReference>
<evidence type="ECO:0000259" key="3">
    <source>
        <dbReference type="Pfam" id="PF01841"/>
    </source>
</evidence>
<proteinExistence type="predicted"/>
<feature type="region of interest" description="Disordered" evidence="1">
    <location>
        <begin position="1"/>
        <end position="23"/>
    </location>
</feature>
<feature type="transmembrane region" description="Helical" evidence="2">
    <location>
        <begin position="262"/>
        <end position="283"/>
    </location>
</feature>
<evidence type="ECO:0000313" key="4">
    <source>
        <dbReference type="EMBL" id="MBO2988540.1"/>
    </source>
</evidence>
<gene>
    <name evidence="4" type="ORF">J4H85_00810</name>
</gene>
<protein>
    <recommendedName>
        <fullName evidence="3">Transglutaminase-like domain-containing protein</fullName>
    </recommendedName>
</protein>
<dbReference type="EMBL" id="JAGFBF010000001">
    <property type="protein sequence ID" value="MBO2988540.1"/>
    <property type="molecule type" value="Genomic_DNA"/>
</dbReference>
<feature type="compositionally biased region" description="Basic and acidic residues" evidence="1">
    <location>
        <begin position="639"/>
        <end position="657"/>
    </location>
</feature>
<sequence length="842" mass="87781">MSADDLRGAEAVPPDAPLAGLPSRRTRVPGSPLGAGLLVIAVILLAGIAAEPLYRSDFRWVTAGAGGLLAALITWVGIRWRWGVFTIPALIVAFAAVVVPLAVPDTPLDEPGAILRGLTDGLAAVALGWKQLLTLELPVGTYQAVLVPLLVTVMVSAAGATALALRGGRAAPVAAVGVILPVLFGTGFGAPEVSAPLVLPGVSLPAPRELAVWFVAGAAATAWVAWSAGAARRRALRLGRASARASSRVAARRVRGNRVARGAAATALVVVALAAGAALAPAVSADTRSVPRDRVDPELVVREQTSALAAYRTWKRDGAFDQSLFSVAVDGTEPNRLRLAVLDHFDGVDFSVGDVAETGRFTRFPTGDAVDAPTEVEVRFDEGYRGIWVPLAPPLAAPPEFSGPRAADLTDGFYLNRAAGSGIVVPNGSGVRAGDAFTAPMSAAGDAELDDRPARTEPGVDLEAMPQLDRWLRAQALPASGAGLTEAIERLRDRGYLSHSLTDGEGENDWLAPLADEYGTRFITSPGGHSVARLETLFEQLAEQQSAAGDGATSEMLVAGIGDDEQFAAAAALVARAMGFDSRVVVGVRLDDGVPGVPACASACTGEHVGAWVEARGADGVWAPIDVTPQVETPPRTLTEGERYPEFATVPEDRDASVSDPPIGASDSDTSEAEREETADWASLLEALRIAGLSFATLLLLALPFIFILAVKAMRRAARRRAAIPEVRALGAWDELVDGLADLGQTGTVAARGETRRDVAQRLAVTDGTRLVAVVDRAVFAPESVTAPEADELWAGVTRELAARRTSIGRWGRIRAACSLASFGVRRPRRPRGEPGSDGGAS</sequence>
<evidence type="ECO:0000313" key="5">
    <source>
        <dbReference type="Proteomes" id="UP000668403"/>
    </source>
</evidence>
<dbReference type="SUPFAM" id="SSF54001">
    <property type="entry name" value="Cysteine proteinases"/>
    <property type="match status" value="1"/>
</dbReference>
<evidence type="ECO:0000256" key="2">
    <source>
        <dbReference type="SAM" id="Phobius"/>
    </source>
</evidence>
<evidence type="ECO:0000256" key="1">
    <source>
        <dbReference type="SAM" id="MobiDB-lite"/>
    </source>
</evidence>
<dbReference type="Proteomes" id="UP000668403">
    <property type="component" value="Unassembled WGS sequence"/>
</dbReference>
<organism evidence="4 5">
    <name type="scientific">Leucobacter tardus</name>
    <dbReference type="NCBI Taxonomy" id="501483"/>
    <lineage>
        <taxon>Bacteria</taxon>
        <taxon>Bacillati</taxon>
        <taxon>Actinomycetota</taxon>
        <taxon>Actinomycetes</taxon>
        <taxon>Micrococcales</taxon>
        <taxon>Microbacteriaceae</taxon>
        <taxon>Leucobacter</taxon>
    </lineage>
</organism>
<dbReference type="AlphaFoldDB" id="A0A939QCY2"/>
<feature type="transmembrane region" description="Helical" evidence="2">
    <location>
        <begin position="172"/>
        <end position="190"/>
    </location>
</feature>
<dbReference type="InterPro" id="IPR002931">
    <property type="entry name" value="Transglutaminase-like"/>
</dbReference>
<reference evidence="4" key="1">
    <citation type="submission" date="2021-03" db="EMBL/GenBank/DDBJ databases">
        <title>Leucobacter chromiisoli sp. nov., isolated from chromium-containing soil of chemical plant.</title>
        <authorList>
            <person name="Xu Z."/>
        </authorList>
    </citation>
    <scope>NUCLEOTIDE SEQUENCE</scope>
    <source>
        <strain evidence="4">K 70/01</strain>
    </source>
</reference>
<feature type="transmembrane region" description="Helical" evidence="2">
    <location>
        <begin position="85"/>
        <end position="103"/>
    </location>
</feature>
<feature type="transmembrane region" description="Helical" evidence="2">
    <location>
        <begin position="210"/>
        <end position="231"/>
    </location>
</feature>
<keyword evidence="2" id="KW-0812">Transmembrane</keyword>
<feature type="transmembrane region" description="Helical" evidence="2">
    <location>
        <begin position="60"/>
        <end position="78"/>
    </location>
</feature>
<dbReference type="Pfam" id="PF01841">
    <property type="entry name" value="Transglut_core"/>
    <property type="match status" value="1"/>
</dbReference>
<feature type="region of interest" description="Disordered" evidence="1">
    <location>
        <begin position="628"/>
        <end position="675"/>
    </location>
</feature>
<feature type="transmembrane region" description="Helical" evidence="2">
    <location>
        <begin position="33"/>
        <end position="54"/>
    </location>
</feature>
<feature type="domain" description="Transglutaminase-like" evidence="3">
    <location>
        <begin position="545"/>
        <end position="626"/>
    </location>
</feature>